<name>A0AAD9WID0_EUCGR</name>
<proteinExistence type="predicted"/>
<comment type="caution">
    <text evidence="1">The sequence shown here is derived from an EMBL/GenBank/DDBJ whole genome shotgun (WGS) entry which is preliminary data.</text>
</comment>
<protein>
    <submittedName>
        <fullName evidence="1">Uncharacterized protein</fullName>
    </submittedName>
</protein>
<keyword evidence="2" id="KW-1185">Reference proteome</keyword>
<dbReference type="Proteomes" id="UP000030711">
    <property type="component" value="Unassembled WGS sequence"/>
</dbReference>
<sequence length="127" mass="14689">MNGKPYGYHNMLVSWIDTIGANYPPPLDAHVLLFLKRARQQTLDPISSSIHVTEFTIKDAYSLRFFENRSSRLPKWCDDGDDVELLVCQIRGWYRMELPGYNTVDLYPHMKEMCPSLAPKYSKPSSC</sequence>
<dbReference type="EMBL" id="MU849500">
    <property type="protein sequence ID" value="KAK2631577.1"/>
    <property type="molecule type" value="Genomic_DNA"/>
</dbReference>
<dbReference type="PANTHER" id="PTHR31354">
    <property type="entry name" value="OS01G0793500 PROTEIN"/>
    <property type="match status" value="1"/>
</dbReference>
<gene>
    <name evidence="1" type="ORF">EUGRSUZ_L02722</name>
</gene>
<organism evidence="1 2">
    <name type="scientific">Eucalyptus grandis</name>
    <name type="common">Flooded gum</name>
    <dbReference type="NCBI Taxonomy" id="71139"/>
    <lineage>
        <taxon>Eukaryota</taxon>
        <taxon>Viridiplantae</taxon>
        <taxon>Streptophyta</taxon>
        <taxon>Embryophyta</taxon>
        <taxon>Tracheophyta</taxon>
        <taxon>Spermatophyta</taxon>
        <taxon>Magnoliopsida</taxon>
        <taxon>eudicotyledons</taxon>
        <taxon>Gunneridae</taxon>
        <taxon>Pentapetalae</taxon>
        <taxon>rosids</taxon>
        <taxon>malvids</taxon>
        <taxon>Myrtales</taxon>
        <taxon>Myrtaceae</taxon>
        <taxon>Myrtoideae</taxon>
        <taxon>Eucalypteae</taxon>
        <taxon>Eucalyptus</taxon>
    </lineage>
</organism>
<reference evidence="1 2" key="1">
    <citation type="journal article" date="2014" name="Nature">
        <title>The genome of Eucalyptus grandis.</title>
        <authorList>
            <person name="Myburg A.A."/>
            <person name="Grattapaglia D."/>
            <person name="Tuskan G.A."/>
            <person name="Hellsten U."/>
            <person name="Hayes R.D."/>
            <person name="Grimwood J."/>
            <person name="Jenkins J."/>
            <person name="Lindquist E."/>
            <person name="Tice H."/>
            <person name="Bauer D."/>
            <person name="Goodstein D.M."/>
            <person name="Dubchak I."/>
            <person name="Poliakov A."/>
            <person name="Mizrachi E."/>
            <person name="Kullan A.R."/>
            <person name="Hussey S.G."/>
            <person name="Pinard D."/>
            <person name="van der Merwe K."/>
            <person name="Singh P."/>
            <person name="van Jaarsveld I."/>
            <person name="Silva-Junior O.B."/>
            <person name="Togawa R.C."/>
            <person name="Pappas M.R."/>
            <person name="Faria D.A."/>
            <person name="Sansaloni C.P."/>
            <person name="Petroli C.D."/>
            <person name="Yang X."/>
            <person name="Ranjan P."/>
            <person name="Tschaplinski T.J."/>
            <person name="Ye C.Y."/>
            <person name="Li T."/>
            <person name="Sterck L."/>
            <person name="Vanneste K."/>
            <person name="Murat F."/>
            <person name="Soler M."/>
            <person name="Clemente H.S."/>
            <person name="Saidi N."/>
            <person name="Cassan-Wang H."/>
            <person name="Dunand C."/>
            <person name="Hefer C.A."/>
            <person name="Bornberg-Bauer E."/>
            <person name="Kersting A.R."/>
            <person name="Vining K."/>
            <person name="Amarasinghe V."/>
            <person name="Ranik M."/>
            <person name="Naithani S."/>
            <person name="Elser J."/>
            <person name="Boyd A.E."/>
            <person name="Liston A."/>
            <person name="Spatafora J.W."/>
            <person name="Dharmwardhana P."/>
            <person name="Raja R."/>
            <person name="Sullivan C."/>
            <person name="Romanel E."/>
            <person name="Alves-Ferreira M."/>
            <person name="Kulheim C."/>
            <person name="Foley W."/>
            <person name="Carocha V."/>
            <person name="Paiva J."/>
            <person name="Kudrna D."/>
            <person name="Brommonschenkel S.H."/>
            <person name="Pasquali G."/>
            <person name="Byrne M."/>
            <person name="Rigault P."/>
            <person name="Tibbits J."/>
            <person name="Spokevicius A."/>
            <person name="Jones R.C."/>
            <person name="Steane D.A."/>
            <person name="Vaillancourt R.E."/>
            <person name="Potts B.M."/>
            <person name="Joubert F."/>
            <person name="Barry K."/>
            <person name="Pappas G.J."/>
            <person name="Strauss S.H."/>
            <person name="Jaiswal P."/>
            <person name="Grima-Pettenati J."/>
            <person name="Salse J."/>
            <person name="Van de Peer Y."/>
            <person name="Rokhsar D.S."/>
            <person name="Schmutz J."/>
        </authorList>
    </citation>
    <scope>NUCLEOTIDE SEQUENCE [LARGE SCALE GENOMIC DNA]</scope>
    <source>
        <strain evidence="2">cv. BRASUZ1</strain>
        <tissue evidence="1">Leaf extractions</tissue>
    </source>
</reference>
<evidence type="ECO:0000313" key="2">
    <source>
        <dbReference type="Proteomes" id="UP000030711"/>
    </source>
</evidence>
<evidence type="ECO:0000313" key="1">
    <source>
        <dbReference type="EMBL" id="KAK2631577.1"/>
    </source>
</evidence>
<dbReference type="AlphaFoldDB" id="A0AAD9WID0"/>
<accession>A0AAD9WID0</accession>
<dbReference type="PANTHER" id="PTHR31354:SF2">
    <property type="entry name" value="OS01G0793500 PROTEIN"/>
    <property type="match status" value="1"/>
</dbReference>